<evidence type="ECO:0000313" key="4">
    <source>
        <dbReference type="Proteomes" id="UP000241595"/>
    </source>
</evidence>
<evidence type="ECO:0000259" key="2">
    <source>
        <dbReference type="Pfam" id="PF13354"/>
    </source>
</evidence>
<keyword evidence="1" id="KW-0812">Transmembrane</keyword>
<proteinExistence type="predicted"/>
<evidence type="ECO:0000313" key="3">
    <source>
        <dbReference type="EMBL" id="SPM27102.1"/>
    </source>
</evidence>
<evidence type="ECO:0000256" key="1">
    <source>
        <dbReference type="SAM" id="Phobius"/>
    </source>
</evidence>
<dbReference type="AlphaFoldDB" id="A0A2U3N6G2"/>
<feature type="transmembrane region" description="Helical" evidence="1">
    <location>
        <begin position="12"/>
        <end position="31"/>
    </location>
</feature>
<keyword evidence="4" id="KW-1185">Reference proteome</keyword>
<dbReference type="SUPFAM" id="SSF56601">
    <property type="entry name" value="beta-lactamase/transpeptidase-like"/>
    <property type="match status" value="1"/>
</dbReference>
<organism evidence="3 4">
    <name type="scientific">Mycobacterium terramassiliense</name>
    <dbReference type="NCBI Taxonomy" id="1841859"/>
    <lineage>
        <taxon>Bacteria</taxon>
        <taxon>Bacillati</taxon>
        <taxon>Actinomycetota</taxon>
        <taxon>Actinomycetes</taxon>
        <taxon>Mycobacteriales</taxon>
        <taxon>Mycobacteriaceae</taxon>
        <taxon>Mycobacterium</taxon>
    </lineage>
</organism>
<reference evidence="3 4" key="1">
    <citation type="submission" date="2017-01" db="EMBL/GenBank/DDBJ databases">
        <authorList>
            <consortium name="Urmite Genomes"/>
        </authorList>
    </citation>
    <scope>NUCLEOTIDE SEQUENCE [LARGE SCALE GENOMIC DNA]</scope>
    <source>
        <strain evidence="3 4">AB308</strain>
    </source>
</reference>
<dbReference type="GO" id="GO:0030655">
    <property type="term" value="P:beta-lactam antibiotic catabolic process"/>
    <property type="evidence" value="ECO:0007669"/>
    <property type="project" value="InterPro"/>
</dbReference>
<dbReference type="Gene3D" id="3.40.710.10">
    <property type="entry name" value="DD-peptidase/beta-lactamase superfamily"/>
    <property type="match status" value="1"/>
</dbReference>
<accession>A0A2U3N6G2</accession>
<dbReference type="OrthoDB" id="3729831at2"/>
<dbReference type="InterPro" id="IPR012338">
    <property type="entry name" value="Beta-lactam/transpept-like"/>
</dbReference>
<protein>
    <submittedName>
        <fullName evidence="3">Beta-lactamase class A</fullName>
    </submittedName>
</protein>
<keyword evidence="1" id="KW-0472">Membrane</keyword>
<dbReference type="EMBL" id="FTRV01000009">
    <property type="protein sequence ID" value="SPM27102.1"/>
    <property type="molecule type" value="Genomic_DNA"/>
</dbReference>
<gene>
    <name evidence="3" type="ORF">MTAB308_577</name>
</gene>
<dbReference type="Pfam" id="PF13354">
    <property type="entry name" value="Beta-lactamase2"/>
    <property type="match status" value="1"/>
</dbReference>
<dbReference type="InterPro" id="IPR045155">
    <property type="entry name" value="Beta-lactam_cat"/>
</dbReference>
<dbReference type="GO" id="GO:0008800">
    <property type="term" value="F:beta-lactamase activity"/>
    <property type="evidence" value="ECO:0007669"/>
    <property type="project" value="InterPro"/>
</dbReference>
<sequence>MPARGIPRGVVPGAIVGAAIVIVAGLVVVKVSGLGAAQHRSPSPGANPSSSGPGAAGLAADFARLQSGIAAGIGLIIAPAGNAASPMTLGQWTIGPAWSTMKVPLVIAAMRENHSTEVSDAMRAAIVSSDNTAAESIWESLGDPAAAARAVEQVLREAGDPTPVESRTIRPQFTAFGQTLWSLADQARFATFAACDNRDAPVRALMGQIEQDQRWGLGRIPNAQFKGGWGPSEAGAYLVRQFGFVTNPSSGAVSVVAVAVEPASGSLSDGMADLTEIGEWLNERIAMLPGGRCGR</sequence>
<keyword evidence="1" id="KW-1133">Transmembrane helix</keyword>
<dbReference type="STRING" id="1841859.GCA_900157385_00573"/>
<feature type="domain" description="Beta-lactamase class A catalytic" evidence="2">
    <location>
        <begin position="109"/>
        <end position="169"/>
    </location>
</feature>
<name>A0A2U3N6G2_9MYCO</name>
<dbReference type="Proteomes" id="UP000241595">
    <property type="component" value="Unassembled WGS sequence"/>
</dbReference>